<dbReference type="Proteomes" id="UP000095384">
    <property type="component" value="Unassembled WGS sequence"/>
</dbReference>
<dbReference type="AlphaFoldDB" id="A0A173Z724"/>
<name>A0A173Z724_9FIRM</name>
<evidence type="ECO:0000313" key="2">
    <source>
        <dbReference type="Proteomes" id="UP000095384"/>
    </source>
</evidence>
<accession>A0A173Z724</accession>
<evidence type="ECO:0000313" key="1">
    <source>
        <dbReference type="EMBL" id="CUN72044.1"/>
    </source>
</evidence>
<protein>
    <submittedName>
        <fullName evidence="1">Uncharacterized protein</fullName>
    </submittedName>
</protein>
<sequence>MRDTVLVSIDYNDKTNNGVLCVGRQLPNKGVTIVNAIDGPEAKELFEKLITKKAVKK</sequence>
<organism evidence="1 2">
    <name type="scientific">Agathobacter rectalis</name>
    <dbReference type="NCBI Taxonomy" id="39491"/>
    <lineage>
        <taxon>Bacteria</taxon>
        <taxon>Bacillati</taxon>
        <taxon>Bacillota</taxon>
        <taxon>Clostridia</taxon>
        <taxon>Lachnospirales</taxon>
        <taxon>Lachnospiraceae</taxon>
        <taxon>Agathobacter</taxon>
    </lineage>
</organism>
<gene>
    <name evidence="1" type="ORF">ERS852417_00866</name>
</gene>
<reference evidence="1 2" key="1">
    <citation type="submission" date="2015-09" db="EMBL/GenBank/DDBJ databases">
        <authorList>
            <consortium name="Pathogen Informatics"/>
        </authorList>
    </citation>
    <scope>NUCLEOTIDE SEQUENCE [LARGE SCALE GENOMIC DNA]</scope>
    <source>
        <strain evidence="1 2">2789STDY5608860</strain>
    </source>
</reference>
<dbReference type="EMBL" id="CYYW01000004">
    <property type="protein sequence ID" value="CUN72044.1"/>
    <property type="molecule type" value="Genomic_DNA"/>
</dbReference>
<proteinExistence type="predicted"/>
<dbReference type="RefSeq" id="WP_172676041.1">
    <property type="nucleotide sequence ID" value="NZ_CYYW01000004.1"/>
</dbReference>